<accession>B6ASD4</accession>
<name>B6ASD4_9BACT</name>
<reference evidence="1" key="1">
    <citation type="journal article" date="2004" name="Nature">
        <title>Community structure and metabolism through reconstruction of microbial genomes from the environment.</title>
        <authorList>
            <person name="Tyson G.W."/>
            <person name="Chapman J."/>
            <person name="Hugenholtz P."/>
            <person name="Allen E.E."/>
            <person name="Ram R.J."/>
            <person name="Richardson P.M."/>
            <person name="Solovyev V.V."/>
            <person name="Rubin E.M."/>
            <person name="Rokhsar D.S."/>
            <person name="Banfield J.F."/>
        </authorList>
    </citation>
    <scope>NUCLEOTIDE SEQUENCE [LARGE SCALE GENOMIC DNA]</scope>
</reference>
<organism evidence="1">
    <name type="scientific">Leptospirillum sp. Group II '5-way CG'</name>
    <dbReference type="NCBI Taxonomy" id="419541"/>
    <lineage>
        <taxon>Bacteria</taxon>
        <taxon>Pseudomonadati</taxon>
        <taxon>Nitrospirota</taxon>
        <taxon>Nitrospiria</taxon>
        <taxon>Nitrospirales</taxon>
        <taxon>Nitrospiraceae</taxon>
        <taxon>Leptospirillum</taxon>
    </lineage>
</organism>
<evidence type="ECO:0000313" key="1">
    <source>
        <dbReference type="EMBL" id="EDZ37966.1"/>
    </source>
</evidence>
<protein>
    <submittedName>
        <fullName evidence="1">Uncharacterized protein</fullName>
    </submittedName>
</protein>
<dbReference type="AlphaFoldDB" id="B6ASD4"/>
<gene>
    <name evidence="1" type="ORF">CGL2_10638004</name>
</gene>
<reference evidence="1" key="2">
    <citation type="journal article" date="2008" name="PLoS Biol.">
        <title>Population genomic analysis of strain variation in Leptospirillum group II bacteria involved in acid mine drainage formation.</title>
        <authorList>
            <person name="Simmons S.L."/>
            <person name="Dibartolo G."/>
            <person name="Denef V.J."/>
            <person name="Goltsman D.S."/>
            <person name="Thelen M.P."/>
            <person name="Banfield J.F."/>
        </authorList>
    </citation>
    <scope>NUCLEOTIDE SEQUENCE [LARGE SCALE GENOMIC DNA]</scope>
</reference>
<dbReference type="EMBL" id="DS995264">
    <property type="protein sequence ID" value="EDZ37966.1"/>
    <property type="molecule type" value="Genomic_DNA"/>
</dbReference>
<sequence length="142" mass="16501">MKSSNTRLDNISGKSDIDTYENYLSNLEEMKEHYSGFKNIAQVDMALWVLNEHINGNNPSKEMRDSFEKDQFIQKLRVKNMAHLLDLSDFSLACSLRDVNLRLSGQLAGFCFEQIVRRQYEKFIGKPSSDFDLKELIDDPKK</sequence>
<proteinExistence type="predicted"/>